<gene>
    <name evidence="4" type="ORF">EJ05DRAFT_439436</name>
</gene>
<evidence type="ECO:0000313" key="5">
    <source>
        <dbReference type="Proteomes" id="UP000799437"/>
    </source>
</evidence>
<feature type="compositionally biased region" description="Polar residues" evidence="2">
    <location>
        <begin position="365"/>
        <end position="385"/>
    </location>
</feature>
<evidence type="ECO:0000313" key="4">
    <source>
        <dbReference type="EMBL" id="KAF2758124.1"/>
    </source>
</evidence>
<feature type="compositionally biased region" description="Basic and acidic residues" evidence="2">
    <location>
        <begin position="394"/>
        <end position="403"/>
    </location>
</feature>
<keyword evidence="3" id="KW-1133">Transmembrane helix</keyword>
<dbReference type="RefSeq" id="XP_033600575.1">
    <property type="nucleotide sequence ID" value="XM_033741876.1"/>
</dbReference>
<evidence type="ECO:0000256" key="1">
    <source>
        <dbReference type="SAM" id="Coils"/>
    </source>
</evidence>
<dbReference type="AlphaFoldDB" id="A0A6A6W7X3"/>
<feature type="region of interest" description="Disordered" evidence="2">
    <location>
        <begin position="879"/>
        <end position="983"/>
    </location>
</feature>
<reference evidence="4" key="1">
    <citation type="journal article" date="2020" name="Stud. Mycol.">
        <title>101 Dothideomycetes genomes: a test case for predicting lifestyles and emergence of pathogens.</title>
        <authorList>
            <person name="Haridas S."/>
            <person name="Albert R."/>
            <person name="Binder M."/>
            <person name="Bloem J."/>
            <person name="Labutti K."/>
            <person name="Salamov A."/>
            <person name="Andreopoulos B."/>
            <person name="Baker S."/>
            <person name="Barry K."/>
            <person name="Bills G."/>
            <person name="Bluhm B."/>
            <person name="Cannon C."/>
            <person name="Castanera R."/>
            <person name="Culley D."/>
            <person name="Daum C."/>
            <person name="Ezra D."/>
            <person name="Gonzalez J."/>
            <person name="Henrissat B."/>
            <person name="Kuo A."/>
            <person name="Liang C."/>
            <person name="Lipzen A."/>
            <person name="Lutzoni F."/>
            <person name="Magnuson J."/>
            <person name="Mondo S."/>
            <person name="Nolan M."/>
            <person name="Ohm R."/>
            <person name="Pangilinan J."/>
            <person name="Park H.-J."/>
            <person name="Ramirez L."/>
            <person name="Alfaro M."/>
            <person name="Sun H."/>
            <person name="Tritt A."/>
            <person name="Yoshinaga Y."/>
            <person name="Zwiers L.-H."/>
            <person name="Turgeon B."/>
            <person name="Goodwin S."/>
            <person name="Spatafora J."/>
            <person name="Crous P."/>
            <person name="Grigoriev I."/>
        </authorList>
    </citation>
    <scope>NUCLEOTIDE SEQUENCE</scope>
    <source>
        <strain evidence="4">CBS 121739</strain>
    </source>
</reference>
<feature type="region of interest" description="Disordered" evidence="2">
    <location>
        <begin position="342"/>
        <end position="412"/>
    </location>
</feature>
<accession>A0A6A6W7X3</accession>
<keyword evidence="1" id="KW-0175">Coiled coil</keyword>
<name>A0A6A6W7X3_9PEZI</name>
<feature type="coiled-coil region" evidence="1">
    <location>
        <begin position="731"/>
        <end position="776"/>
    </location>
</feature>
<protein>
    <recommendedName>
        <fullName evidence="6">Ubiquitination network signaling protein</fullName>
    </recommendedName>
</protein>
<feature type="transmembrane region" description="Helical" evidence="3">
    <location>
        <begin position="199"/>
        <end position="226"/>
    </location>
</feature>
<feature type="compositionally biased region" description="Low complexity" evidence="2">
    <location>
        <begin position="968"/>
        <end position="983"/>
    </location>
</feature>
<keyword evidence="3" id="KW-0472">Membrane</keyword>
<feature type="region of interest" description="Disordered" evidence="2">
    <location>
        <begin position="1"/>
        <end position="100"/>
    </location>
</feature>
<keyword evidence="5" id="KW-1185">Reference proteome</keyword>
<evidence type="ECO:0000256" key="2">
    <source>
        <dbReference type="SAM" id="MobiDB-lite"/>
    </source>
</evidence>
<feature type="compositionally biased region" description="Polar residues" evidence="2">
    <location>
        <begin position="32"/>
        <end position="44"/>
    </location>
</feature>
<feature type="region of interest" description="Disordered" evidence="2">
    <location>
        <begin position="113"/>
        <end position="133"/>
    </location>
</feature>
<feature type="region of interest" description="Disordered" evidence="2">
    <location>
        <begin position="579"/>
        <end position="601"/>
    </location>
</feature>
<dbReference type="Proteomes" id="UP000799437">
    <property type="component" value="Unassembled WGS sequence"/>
</dbReference>
<dbReference type="EMBL" id="ML996572">
    <property type="protein sequence ID" value="KAF2758124.1"/>
    <property type="molecule type" value="Genomic_DNA"/>
</dbReference>
<evidence type="ECO:0000256" key="3">
    <source>
        <dbReference type="SAM" id="Phobius"/>
    </source>
</evidence>
<evidence type="ECO:0008006" key="6">
    <source>
        <dbReference type="Google" id="ProtNLM"/>
    </source>
</evidence>
<feature type="transmembrane region" description="Helical" evidence="3">
    <location>
        <begin position="154"/>
        <end position="179"/>
    </location>
</feature>
<feature type="transmembrane region" description="Helical" evidence="3">
    <location>
        <begin position="233"/>
        <end position="252"/>
    </location>
</feature>
<sequence length="983" mass="105903">MPQKSSRRNAANQHDKRHESGLAAPGKRIPKQRSSQNLNGQTNGKPKSSSPPLPAADVDQNTPLPATPNGSTHGIDVDMAGKVNTKPVTGGRDRIPSDASLDIPDFEHANANGSVVASTDSPRQPNGYTTASGSKRNAFSLATTILSSCPLQDVIAILIILLQLGPTALTILHFLFTALTFVPPPTASSTSAFPSMTDIFQGAGGTPSIGLIIFVDGVILCAWLALWVPVQNFVLDLAQAVIAISLGGAAAGKGGMTNSIVISILIVGASNLNRCGFLRHHLVDATSVLLSKAGYSLVEPTNDSIPRSFSCSTPSGWVRSLLGVHIISQGVLRVIRRSLAHPPLPPIPNSRKTPQDPEVAASAQARKNSVSADGSPDVTTTSSTDGRPPGQPPAHREAKEKAISTKRKKRQAAYVRSQQPFWAAIASTKVTVIKEVEQSKAANDADEASATDPNHIGNAKFHGEEDRIWISTVASAEVLFGANLYQTGEDRERELEESAFQTGKSTKPIYVRVNGTVWRSTDIDKIRTRNTDTGSYTEWKGEIYGLTAFSNYLIEFVKATDDAVLCTTSIITARDPSAELAPTASPAAPKLRPSSPATTLKESITTNEQTLSELRNRSKRTKREHQKQITALRSDLDRHKNRIAGAGGNDDRQQSRLLQMKLEVAQTEDDIANLEAQLATSGDIPEEEHDEYYARKKAWRVEMDRKASVEEELKRCKSEHDRQVSSIEQDITSALQKRERLAARKAKLDEQRDKLLAAAANEQERKNRRAAELSGRAMEEQSWLDYIESFEQNTAIARAGIAELEKHNQHMEAVFQAAQQQRPSSPDAHLAMISQPTRQHNMSMGPMHFSHSLNGNGNANGNGNGFVYYQPPRGGRSSSLLSDVAGFTDDEDDDFNHPHGKPLPIEPASHFPGPYAWGPIDNERKDSSGSGSGTSGSSGSGSQRDPLSPVVGSGYPSQTNGSGVYPVHGIIGQQHSSSGSGSP</sequence>
<keyword evidence="3" id="KW-0812">Transmembrane</keyword>
<dbReference type="OrthoDB" id="4158994at2759"/>
<organism evidence="4 5">
    <name type="scientific">Pseudovirgaria hyperparasitica</name>
    <dbReference type="NCBI Taxonomy" id="470096"/>
    <lineage>
        <taxon>Eukaryota</taxon>
        <taxon>Fungi</taxon>
        <taxon>Dikarya</taxon>
        <taxon>Ascomycota</taxon>
        <taxon>Pezizomycotina</taxon>
        <taxon>Dothideomycetes</taxon>
        <taxon>Dothideomycetes incertae sedis</taxon>
        <taxon>Acrospermales</taxon>
        <taxon>Acrospermaceae</taxon>
        <taxon>Pseudovirgaria</taxon>
    </lineage>
</organism>
<feature type="compositionally biased region" description="Gly residues" evidence="2">
    <location>
        <begin position="930"/>
        <end position="939"/>
    </location>
</feature>
<proteinExistence type="predicted"/>
<dbReference type="GeneID" id="54482930"/>
<feature type="region of interest" description="Disordered" evidence="2">
    <location>
        <begin position="614"/>
        <end position="652"/>
    </location>
</feature>
<feature type="compositionally biased region" description="Polar residues" evidence="2">
    <location>
        <begin position="59"/>
        <end position="72"/>
    </location>
</feature>